<dbReference type="Pfam" id="PF07679">
    <property type="entry name" value="I-set"/>
    <property type="match status" value="1"/>
</dbReference>
<dbReference type="AlphaFoldDB" id="A0ABD0QY31"/>
<keyword evidence="2" id="KW-0112">Calmodulin-binding</keyword>
<dbReference type="PANTHER" id="PTHR47633:SF1">
    <property type="entry name" value="MYOSIN LIGHT CHAIN KINASE, SMOOTH MUSCLE"/>
    <property type="match status" value="1"/>
</dbReference>
<organism evidence="5 6">
    <name type="scientific">Cirrhinus mrigala</name>
    <name type="common">Mrigala</name>
    <dbReference type="NCBI Taxonomy" id="683832"/>
    <lineage>
        <taxon>Eukaryota</taxon>
        <taxon>Metazoa</taxon>
        <taxon>Chordata</taxon>
        <taxon>Craniata</taxon>
        <taxon>Vertebrata</taxon>
        <taxon>Euteleostomi</taxon>
        <taxon>Actinopterygii</taxon>
        <taxon>Neopterygii</taxon>
        <taxon>Teleostei</taxon>
        <taxon>Ostariophysi</taxon>
        <taxon>Cypriniformes</taxon>
        <taxon>Cyprinidae</taxon>
        <taxon>Labeoninae</taxon>
        <taxon>Labeonini</taxon>
        <taxon>Cirrhinus</taxon>
    </lineage>
</organism>
<feature type="non-terminal residue" evidence="5">
    <location>
        <position position="1"/>
    </location>
</feature>
<dbReference type="Proteomes" id="UP001529510">
    <property type="component" value="Unassembled WGS sequence"/>
</dbReference>
<dbReference type="PANTHER" id="PTHR47633">
    <property type="entry name" value="IMMUNOGLOBULIN"/>
    <property type="match status" value="1"/>
</dbReference>
<evidence type="ECO:0000256" key="2">
    <source>
        <dbReference type="ARBA" id="ARBA00022860"/>
    </source>
</evidence>
<reference evidence="5 6" key="1">
    <citation type="submission" date="2024-05" db="EMBL/GenBank/DDBJ databases">
        <title>Genome sequencing and assembly of Indian major carp, Cirrhinus mrigala (Hamilton, 1822).</title>
        <authorList>
            <person name="Mohindra V."/>
            <person name="Chowdhury L.M."/>
            <person name="Lal K."/>
            <person name="Jena J.K."/>
        </authorList>
    </citation>
    <scope>NUCLEOTIDE SEQUENCE [LARGE SCALE GENOMIC DNA]</scope>
    <source>
        <strain evidence="5">CM1030</strain>
        <tissue evidence="5">Blood</tissue>
    </source>
</reference>
<dbReference type="SMART" id="SM00408">
    <property type="entry name" value="IGc2"/>
    <property type="match status" value="1"/>
</dbReference>
<dbReference type="InterPro" id="IPR036179">
    <property type="entry name" value="Ig-like_dom_sf"/>
</dbReference>
<feature type="domain" description="Ig-like" evidence="4">
    <location>
        <begin position="1"/>
        <end position="64"/>
    </location>
</feature>
<dbReference type="InterPro" id="IPR003598">
    <property type="entry name" value="Ig_sub2"/>
</dbReference>
<proteinExistence type="inferred from homology"/>
<protein>
    <recommendedName>
        <fullName evidence="4">Ig-like domain-containing protein</fullName>
    </recommendedName>
</protein>
<comment type="similarity">
    <text evidence="1">Belongs to the protein kinase superfamily. CAMK Ser/Thr protein kinase family.</text>
</comment>
<feature type="non-terminal residue" evidence="5">
    <location>
        <position position="80"/>
    </location>
</feature>
<accession>A0ABD0QY31</accession>
<gene>
    <name evidence="5" type="ORF">M9458_013373</name>
</gene>
<keyword evidence="6" id="KW-1185">Reference proteome</keyword>
<keyword evidence="3" id="KW-0393">Immunoglobulin domain</keyword>
<evidence type="ECO:0000313" key="5">
    <source>
        <dbReference type="EMBL" id="KAL0190675.1"/>
    </source>
</evidence>
<comment type="caution">
    <text evidence="5">The sequence shown here is derived from an EMBL/GenBank/DDBJ whole genome shotgun (WGS) entry which is preliminary data.</text>
</comment>
<dbReference type="PROSITE" id="PS50835">
    <property type="entry name" value="IG_LIKE"/>
    <property type="match status" value="1"/>
</dbReference>
<dbReference type="InterPro" id="IPR013098">
    <property type="entry name" value="Ig_I-set"/>
</dbReference>
<evidence type="ECO:0000256" key="3">
    <source>
        <dbReference type="ARBA" id="ARBA00023319"/>
    </source>
</evidence>
<evidence type="ECO:0000259" key="4">
    <source>
        <dbReference type="PROSITE" id="PS50835"/>
    </source>
</evidence>
<sequence>YPDPDIVWYKDDQPIKETRHFQIDYEEDGHCSLVISEVCPDDDAKYTCKAVNSLGEATCTAELMVEFMQEEEAEGEAEAE</sequence>
<dbReference type="InterPro" id="IPR007110">
    <property type="entry name" value="Ig-like_dom"/>
</dbReference>
<dbReference type="SUPFAM" id="SSF48726">
    <property type="entry name" value="Immunoglobulin"/>
    <property type="match status" value="1"/>
</dbReference>
<dbReference type="FunFam" id="2.60.40.10:FF:000080">
    <property type="entry name" value="Myosin light chain kinase, smooth muscle"/>
    <property type="match status" value="1"/>
</dbReference>
<name>A0ABD0QY31_CIRMR</name>
<dbReference type="GO" id="GO:0005516">
    <property type="term" value="F:calmodulin binding"/>
    <property type="evidence" value="ECO:0007669"/>
    <property type="project" value="UniProtKB-KW"/>
</dbReference>
<dbReference type="Gene3D" id="2.60.40.10">
    <property type="entry name" value="Immunoglobulins"/>
    <property type="match status" value="1"/>
</dbReference>
<dbReference type="InterPro" id="IPR013783">
    <property type="entry name" value="Ig-like_fold"/>
</dbReference>
<evidence type="ECO:0000256" key="1">
    <source>
        <dbReference type="ARBA" id="ARBA00006692"/>
    </source>
</evidence>
<evidence type="ECO:0000313" key="6">
    <source>
        <dbReference type="Proteomes" id="UP001529510"/>
    </source>
</evidence>
<dbReference type="EMBL" id="JAMKFB020000006">
    <property type="protein sequence ID" value="KAL0190675.1"/>
    <property type="molecule type" value="Genomic_DNA"/>
</dbReference>